<sequence length="341" mass="36692">MMSLTIVVLATLVVSGAVIWQLAKRDNSSTKGAASIFLALAVVMVPLVGVLGYQSSGSYDLVEIDQLAAEWTQAVNAGGDAEAISSQLSDRINLALQEDPEQERLLFLAATLDKQAGRYQAAESRFAQMQRLSPEDPQVAAEYAQVSYFANRGIITPAIQLRLDRALELDPSSRPVLALLAVHNYQNQQPELALSYWQQLLQVLPMDSPSRPMIVEAVAQVSAELGIDTLSRSVTVNVSGTDLIEVSPSAMVFIVARPNTEGAPLAVKRVPAGSLPVSVALTPADEMISGHNIANFDQFIVYAVLSQSGQAGKQAGDWESSTFSVNNEIQTLDIVIDRQVE</sequence>
<dbReference type="EMBL" id="REFJ01000002">
    <property type="protein sequence ID" value="RMA81292.1"/>
    <property type="molecule type" value="Genomic_DNA"/>
</dbReference>
<keyword evidence="2" id="KW-0472">Membrane</keyword>
<evidence type="ECO:0000259" key="3">
    <source>
        <dbReference type="Pfam" id="PF23892"/>
    </source>
</evidence>
<comment type="caution">
    <text evidence="4">The sequence shown here is derived from an EMBL/GenBank/DDBJ whole genome shotgun (WGS) entry which is preliminary data.</text>
</comment>
<dbReference type="PANTHER" id="PTHR47870">
    <property type="entry name" value="CYTOCHROME C-TYPE BIOGENESIS PROTEIN CCMH"/>
    <property type="match status" value="1"/>
</dbReference>
<feature type="transmembrane region" description="Helical" evidence="2">
    <location>
        <begin position="32"/>
        <end position="53"/>
    </location>
</feature>
<dbReference type="InterPro" id="IPR056412">
    <property type="entry name" value="Ig_CycH"/>
</dbReference>
<dbReference type="GO" id="GO:0017004">
    <property type="term" value="P:cytochrome complex assembly"/>
    <property type="evidence" value="ECO:0007669"/>
    <property type="project" value="UniProtKB-KW"/>
</dbReference>
<dbReference type="GO" id="GO:0005886">
    <property type="term" value="C:plasma membrane"/>
    <property type="evidence" value="ECO:0007669"/>
    <property type="project" value="TreeGrafter"/>
</dbReference>
<protein>
    <submittedName>
        <fullName evidence="4">Cytochrome c-type biogenesis protein CcmH/NrfG</fullName>
    </submittedName>
</protein>
<keyword evidence="5" id="KW-1185">Reference proteome</keyword>
<dbReference type="PANTHER" id="PTHR47870:SF1">
    <property type="entry name" value="CYTOCHROME C-TYPE BIOGENESIS PROTEIN CCMH"/>
    <property type="match status" value="1"/>
</dbReference>
<keyword evidence="1" id="KW-0201">Cytochrome c-type biogenesis</keyword>
<accession>A0A3M0AQL6</accession>
<dbReference type="Pfam" id="PF23892">
    <property type="entry name" value="Ig_CycH"/>
    <property type="match status" value="1"/>
</dbReference>
<name>A0A3M0AQL6_9GAMM</name>
<dbReference type="Proteomes" id="UP000267187">
    <property type="component" value="Unassembled WGS sequence"/>
</dbReference>
<feature type="domain" description="Cytochrome c-type biogenesis protein H Ig-like" evidence="3">
    <location>
        <begin position="234"/>
        <end position="337"/>
    </location>
</feature>
<evidence type="ECO:0000256" key="2">
    <source>
        <dbReference type="SAM" id="Phobius"/>
    </source>
</evidence>
<evidence type="ECO:0000313" key="4">
    <source>
        <dbReference type="EMBL" id="RMA81292.1"/>
    </source>
</evidence>
<reference evidence="4 5" key="1">
    <citation type="submission" date="2018-10" db="EMBL/GenBank/DDBJ databases">
        <title>Genomic Encyclopedia of Type Strains, Phase IV (KMG-IV): sequencing the most valuable type-strain genomes for metagenomic binning, comparative biology and taxonomic classification.</title>
        <authorList>
            <person name="Goeker M."/>
        </authorList>
    </citation>
    <scope>NUCLEOTIDE SEQUENCE [LARGE SCALE GENOMIC DNA]</scope>
    <source>
        <strain evidence="4 5">DSM 25080</strain>
    </source>
</reference>
<organism evidence="4 5">
    <name type="scientific">Umboniibacter marinipuniceus</name>
    <dbReference type="NCBI Taxonomy" id="569599"/>
    <lineage>
        <taxon>Bacteria</taxon>
        <taxon>Pseudomonadati</taxon>
        <taxon>Pseudomonadota</taxon>
        <taxon>Gammaproteobacteria</taxon>
        <taxon>Cellvibrionales</taxon>
        <taxon>Cellvibrionaceae</taxon>
        <taxon>Umboniibacter</taxon>
    </lineage>
</organism>
<dbReference type="InterPro" id="IPR011990">
    <property type="entry name" value="TPR-like_helical_dom_sf"/>
</dbReference>
<evidence type="ECO:0000313" key="5">
    <source>
        <dbReference type="Proteomes" id="UP000267187"/>
    </source>
</evidence>
<proteinExistence type="predicted"/>
<dbReference type="SUPFAM" id="SSF48452">
    <property type="entry name" value="TPR-like"/>
    <property type="match status" value="1"/>
</dbReference>
<keyword evidence="2" id="KW-1133">Transmembrane helix</keyword>
<dbReference type="AlphaFoldDB" id="A0A3M0AQL6"/>
<dbReference type="OrthoDB" id="9776053at2"/>
<dbReference type="InterPro" id="IPR051263">
    <property type="entry name" value="C-type_cytochrome_biogenesis"/>
</dbReference>
<dbReference type="RefSeq" id="WP_121876440.1">
    <property type="nucleotide sequence ID" value="NZ_REFJ01000002.1"/>
</dbReference>
<keyword evidence="2" id="KW-0812">Transmembrane</keyword>
<gene>
    <name evidence="4" type="ORF">DFR27_1101</name>
</gene>
<evidence type="ECO:0000256" key="1">
    <source>
        <dbReference type="ARBA" id="ARBA00022748"/>
    </source>
</evidence>
<dbReference type="Gene3D" id="1.25.40.10">
    <property type="entry name" value="Tetratricopeptide repeat domain"/>
    <property type="match status" value="1"/>
</dbReference>